<gene>
    <name evidence="2" type="ORF">HH214_05785</name>
</gene>
<reference evidence="2 3" key="1">
    <citation type="submission" date="2020-04" db="EMBL/GenBank/DDBJ databases">
        <title>Genome sequencing of novel species.</title>
        <authorList>
            <person name="Heo J."/>
            <person name="Kim S.-J."/>
            <person name="Kim J.-S."/>
            <person name="Hong S.-B."/>
            <person name="Kwon S.-W."/>
        </authorList>
    </citation>
    <scope>NUCLEOTIDE SEQUENCE [LARGE SCALE GENOMIC DNA]</scope>
    <source>
        <strain evidence="2 3">F39-2</strain>
    </source>
</reference>
<sequence>MKHVLAKWLRKTYNQITGSIAFYPALIAIGFLLLSWIMLELDFSESGKHIKSNYYLIRLRDASTARTIVSTIVTGIISLAVFSFSMVMILLNQAASQLSNRTLENMIANRFQQLVLGSYIGTIVYALFLLSTIRDLDTGIYVPALSIYLLVLFTVGDIFLFIYFLHFITQTVKFETIIKRVQNRTLKTLQLSGTSSVWLPFNRPDTVKTIISMPAANYYQSFDDRDMMRFAEQHDGIIVFLHPKGTYLLKGMPLLEFYAGYQLSDRQIDELLDALDFYVGQPVEKNAYFGFHQLTEIALKALSPGINDPQTAVLSLNALTALFAYLLNHTQPSALHDKRGQVRLYLRNYSFEELFAVCYPPVWHYGAKDPYLQQAVKVMLIQLLSTAPPGTNTKCIINFLDQNVE</sequence>
<proteinExistence type="predicted"/>
<keyword evidence="3" id="KW-1185">Reference proteome</keyword>
<feature type="transmembrane region" description="Helical" evidence="1">
    <location>
        <begin position="145"/>
        <end position="165"/>
    </location>
</feature>
<accession>A0A7L5DZ89</accession>
<dbReference type="InterPro" id="IPR018723">
    <property type="entry name" value="DUF2254_membrane"/>
</dbReference>
<dbReference type="Pfam" id="PF10011">
    <property type="entry name" value="DUF2254"/>
    <property type="match status" value="1"/>
</dbReference>
<organism evidence="2 3">
    <name type="scientific">Mucilaginibacter robiniae</name>
    <dbReference type="NCBI Taxonomy" id="2728022"/>
    <lineage>
        <taxon>Bacteria</taxon>
        <taxon>Pseudomonadati</taxon>
        <taxon>Bacteroidota</taxon>
        <taxon>Sphingobacteriia</taxon>
        <taxon>Sphingobacteriales</taxon>
        <taxon>Sphingobacteriaceae</taxon>
        <taxon>Mucilaginibacter</taxon>
    </lineage>
</organism>
<evidence type="ECO:0000313" key="3">
    <source>
        <dbReference type="Proteomes" id="UP000503278"/>
    </source>
</evidence>
<dbReference type="EMBL" id="CP051682">
    <property type="protein sequence ID" value="QJD95417.1"/>
    <property type="molecule type" value="Genomic_DNA"/>
</dbReference>
<keyword evidence="1" id="KW-1133">Transmembrane helix</keyword>
<feature type="transmembrane region" description="Helical" evidence="1">
    <location>
        <begin position="111"/>
        <end position="133"/>
    </location>
</feature>
<evidence type="ECO:0000256" key="1">
    <source>
        <dbReference type="SAM" id="Phobius"/>
    </source>
</evidence>
<dbReference type="Proteomes" id="UP000503278">
    <property type="component" value="Chromosome"/>
</dbReference>
<keyword evidence="1" id="KW-0812">Transmembrane</keyword>
<dbReference type="AlphaFoldDB" id="A0A7L5DZ89"/>
<feature type="transmembrane region" description="Helical" evidence="1">
    <location>
        <begin position="68"/>
        <end position="91"/>
    </location>
</feature>
<dbReference type="RefSeq" id="WP_169606431.1">
    <property type="nucleotide sequence ID" value="NZ_CP051682.1"/>
</dbReference>
<name>A0A7L5DZ89_9SPHI</name>
<feature type="transmembrane region" description="Helical" evidence="1">
    <location>
        <begin position="20"/>
        <end position="39"/>
    </location>
</feature>
<protein>
    <submittedName>
        <fullName evidence="2">DUF2254 domain-containing protein</fullName>
    </submittedName>
</protein>
<dbReference type="KEGG" id="mrob:HH214_05785"/>
<evidence type="ECO:0000313" key="2">
    <source>
        <dbReference type="EMBL" id="QJD95417.1"/>
    </source>
</evidence>
<keyword evidence="1" id="KW-0472">Membrane</keyword>